<accession>A0ABT5EFQ4</accession>
<dbReference type="PANTHER" id="PTHR44591:SF3">
    <property type="entry name" value="RESPONSE REGULATORY DOMAIN-CONTAINING PROTEIN"/>
    <property type="match status" value="1"/>
</dbReference>
<evidence type="ECO:0000313" key="5">
    <source>
        <dbReference type="Proteomes" id="UP001221686"/>
    </source>
</evidence>
<dbReference type="InterPro" id="IPR050595">
    <property type="entry name" value="Bact_response_regulator"/>
</dbReference>
<sequence length="124" mass="13710">MPTILIIEDDSEIRGVSAVLLRREGYVVEEAASGEEAQTFLRRSDRDPCLILVDLMMPILGDWEVIDVLRDQDRILALPVVILSAENPRTAPPGVAAFVRKPIEFDVLLNLVRSYCGPPASPRG</sequence>
<feature type="domain" description="Response regulatory" evidence="3">
    <location>
        <begin position="3"/>
        <end position="116"/>
    </location>
</feature>
<evidence type="ECO:0000256" key="2">
    <source>
        <dbReference type="PROSITE-ProRule" id="PRU00169"/>
    </source>
</evidence>
<evidence type="ECO:0000256" key="1">
    <source>
        <dbReference type="ARBA" id="ARBA00022553"/>
    </source>
</evidence>
<dbReference type="Pfam" id="PF00072">
    <property type="entry name" value="Response_reg"/>
    <property type="match status" value="1"/>
</dbReference>
<dbReference type="EMBL" id="JAQNDL010000005">
    <property type="protein sequence ID" value="MDC0723676.1"/>
    <property type="molecule type" value="Genomic_DNA"/>
</dbReference>
<dbReference type="Gene3D" id="3.40.50.2300">
    <property type="match status" value="1"/>
</dbReference>
<dbReference type="PANTHER" id="PTHR44591">
    <property type="entry name" value="STRESS RESPONSE REGULATOR PROTEIN 1"/>
    <property type="match status" value="1"/>
</dbReference>
<name>A0ABT5EFQ4_9BACT</name>
<reference evidence="4 5" key="1">
    <citation type="submission" date="2022-11" db="EMBL/GenBank/DDBJ databases">
        <title>Minimal conservation of predation-associated metabolite biosynthetic gene clusters underscores biosynthetic potential of Myxococcota including descriptions for ten novel species: Archangium lansinium sp. nov., Myxococcus landrumus sp. nov., Nannocystis bai.</title>
        <authorList>
            <person name="Ahearne A."/>
            <person name="Stevens C."/>
            <person name="Dowd S."/>
        </authorList>
    </citation>
    <scope>NUCLEOTIDE SEQUENCE [LARGE SCALE GENOMIC DNA]</scope>
    <source>
        <strain evidence="4 5">BB15-2</strain>
    </source>
</reference>
<proteinExistence type="predicted"/>
<organism evidence="4 5">
    <name type="scientific">Nannocystis bainbridge</name>
    <dbReference type="NCBI Taxonomy" id="2995303"/>
    <lineage>
        <taxon>Bacteria</taxon>
        <taxon>Pseudomonadati</taxon>
        <taxon>Myxococcota</taxon>
        <taxon>Polyangia</taxon>
        <taxon>Nannocystales</taxon>
        <taxon>Nannocystaceae</taxon>
        <taxon>Nannocystis</taxon>
    </lineage>
</organism>
<dbReference type="RefSeq" id="WP_272092220.1">
    <property type="nucleotide sequence ID" value="NZ_JAQNDL010000005.1"/>
</dbReference>
<dbReference type="Proteomes" id="UP001221686">
    <property type="component" value="Unassembled WGS sequence"/>
</dbReference>
<dbReference type="InterPro" id="IPR011006">
    <property type="entry name" value="CheY-like_superfamily"/>
</dbReference>
<evidence type="ECO:0000313" key="4">
    <source>
        <dbReference type="EMBL" id="MDC0723676.1"/>
    </source>
</evidence>
<comment type="caution">
    <text evidence="4">The sequence shown here is derived from an EMBL/GenBank/DDBJ whole genome shotgun (WGS) entry which is preliminary data.</text>
</comment>
<feature type="modified residue" description="4-aspartylphosphate" evidence="2">
    <location>
        <position position="54"/>
    </location>
</feature>
<dbReference type="SUPFAM" id="SSF52172">
    <property type="entry name" value="CheY-like"/>
    <property type="match status" value="1"/>
</dbReference>
<keyword evidence="1 2" id="KW-0597">Phosphoprotein</keyword>
<gene>
    <name evidence="4" type="ORF">POL25_42730</name>
</gene>
<protein>
    <submittedName>
        <fullName evidence="4">Response regulator</fullName>
    </submittedName>
</protein>
<dbReference type="SMART" id="SM00448">
    <property type="entry name" value="REC"/>
    <property type="match status" value="1"/>
</dbReference>
<keyword evidence="5" id="KW-1185">Reference proteome</keyword>
<dbReference type="PROSITE" id="PS50110">
    <property type="entry name" value="RESPONSE_REGULATORY"/>
    <property type="match status" value="1"/>
</dbReference>
<evidence type="ECO:0000259" key="3">
    <source>
        <dbReference type="PROSITE" id="PS50110"/>
    </source>
</evidence>
<dbReference type="InterPro" id="IPR001789">
    <property type="entry name" value="Sig_transdc_resp-reg_receiver"/>
</dbReference>